<protein>
    <submittedName>
        <fullName evidence="1">Uncharacterized protein</fullName>
    </submittedName>
</protein>
<accession>A0A6C0EMY4</accession>
<name>A0A6C0EMY4_9ZZZZ</name>
<proteinExistence type="predicted"/>
<sequence>MENVVNEAYYCQQGRTTQLSNRMYKRNVSGVPLQMNYDPRPVDTKFVVFPILDCRLPANVPCERRPIYNTRHMFAGSSQSLPFNGYQSKIDTESKLMNIVFPLQSCPQSKFIPSSKSDLYNTTYLTPPIETTKMTNQLLFKQERFPPFNPNICNLGKDTFNNNTRVQIKNL</sequence>
<dbReference type="AlphaFoldDB" id="A0A6C0EMY4"/>
<organism evidence="1">
    <name type="scientific">viral metagenome</name>
    <dbReference type="NCBI Taxonomy" id="1070528"/>
    <lineage>
        <taxon>unclassified sequences</taxon>
        <taxon>metagenomes</taxon>
        <taxon>organismal metagenomes</taxon>
    </lineage>
</organism>
<dbReference type="EMBL" id="MN738898">
    <property type="protein sequence ID" value="QHT30407.1"/>
    <property type="molecule type" value="Genomic_DNA"/>
</dbReference>
<reference evidence="1" key="1">
    <citation type="journal article" date="2020" name="Nature">
        <title>Giant virus diversity and host interactions through global metagenomics.</title>
        <authorList>
            <person name="Schulz F."/>
            <person name="Roux S."/>
            <person name="Paez-Espino D."/>
            <person name="Jungbluth S."/>
            <person name="Walsh D.A."/>
            <person name="Denef V.J."/>
            <person name="McMahon K.D."/>
            <person name="Konstantinidis K.T."/>
            <person name="Eloe-Fadrosh E.A."/>
            <person name="Kyrpides N.C."/>
            <person name="Woyke T."/>
        </authorList>
    </citation>
    <scope>NUCLEOTIDE SEQUENCE</scope>
    <source>
        <strain evidence="1">GVMAG-M-3300009149-34</strain>
    </source>
</reference>
<evidence type="ECO:0000313" key="1">
    <source>
        <dbReference type="EMBL" id="QHT30407.1"/>
    </source>
</evidence>